<reference evidence="2 3" key="1">
    <citation type="submission" date="2018-01" db="EMBL/GenBank/DDBJ databases">
        <authorList>
            <person name="Gaut B.S."/>
            <person name="Morton B.R."/>
            <person name="Clegg M.T."/>
            <person name="Duvall M.R."/>
        </authorList>
    </citation>
    <scope>NUCLEOTIDE SEQUENCE [LARGE SCALE GENOMIC DNA]</scope>
    <source>
        <strain evidence="2">Cupriavidus taiwanensis LMG 19425</strain>
        <plasmid evidence="3">Plasmid ii</plasmid>
    </source>
</reference>
<gene>
    <name evidence="2" type="ORF">CT19425_MP50464</name>
</gene>
<dbReference type="AlphaFoldDB" id="A0A375IMT4"/>
<keyword evidence="2" id="KW-0614">Plasmid</keyword>
<evidence type="ECO:0000313" key="3">
    <source>
        <dbReference type="Proteomes" id="UP000255505"/>
    </source>
</evidence>
<geneLocation type="plasmid" evidence="2">
    <name>II</name>
</geneLocation>
<organism evidence="2 3">
    <name type="scientific">Cupriavidus taiwanensis</name>
    <dbReference type="NCBI Taxonomy" id="164546"/>
    <lineage>
        <taxon>Bacteria</taxon>
        <taxon>Pseudomonadati</taxon>
        <taxon>Pseudomonadota</taxon>
        <taxon>Betaproteobacteria</taxon>
        <taxon>Burkholderiales</taxon>
        <taxon>Burkholderiaceae</taxon>
        <taxon>Cupriavidus</taxon>
    </lineage>
</organism>
<evidence type="ECO:0000313" key="2">
    <source>
        <dbReference type="EMBL" id="SPK75428.1"/>
    </source>
</evidence>
<accession>A0A375IMT4</accession>
<name>A0A375IMT4_9BURK</name>
<proteinExistence type="predicted"/>
<evidence type="ECO:0000256" key="1">
    <source>
        <dbReference type="SAM" id="MobiDB-lite"/>
    </source>
</evidence>
<dbReference type="Proteomes" id="UP000255505">
    <property type="component" value="Plasmid II"/>
</dbReference>
<dbReference type="EMBL" id="LT991977">
    <property type="protein sequence ID" value="SPK75428.1"/>
    <property type="molecule type" value="Genomic_DNA"/>
</dbReference>
<protein>
    <submittedName>
        <fullName evidence="2">Uncharacterized protein</fullName>
    </submittedName>
</protein>
<feature type="region of interest" description="Disordered" evidence="1">
    <location>
        <begin position="1"/>
        <end position="30"/>
    </location>
</feature>
<sequence length="62" mass="6530">MCCGHGRHGAGAPAERHSRRTGRPVRAAPRPPGVRIACILYNAQLRLAAGPRPPHGACIDTP</sequence>